<dbReference type="SUPFAM" id="SSF53474">
    <property type="entry name" value="alpha/beta-Hydrolases"/>
    <property type="match status" value="1"/>
</dbReference>
<dbReference type="PANTHER" id="PTHR21661">
    <property type="entry name" value="EPOXIDE HYDROLASE 1-RELATED"/>
    <property type="match status" value="1"/>
</dbReference>
<dbReference type="PRINTS" id="PR00412">
    <property type="entry name" value="EPOXHYDRLASE"/>
</dbReference>
<evidence type="ECO:0000313" key="4">
    <source>
        <dbReference type="EMBL" id="KAF2190404.1"/>
    </source>
</evidence>
<dbReference type="OrthoDB" id="7130006at2759"/>
<dbReference type="Gene3D" id="3.40.50.1820">
    <property type="entry name" value="alpha/beta hydrolase"/>
    <property type="match status" value="1"/>
</dbReference>
<reference evidence="4" key="1">
    <citation type="journal article" date="2020" name="Stud. Mycol.">
        <title>101 Dothideomycetes genomes: a test case for predicting lifestyles and emergence of pathogens.</title>
        <authorList>
            <person name="Haridas S."/>
            <person name="Albert R."/>
            <person name="Binder M."/>
            <person name="Bloem J."/>
            <person name="Labutti K."/>
            <person name="Salamov A."/>
            <person name="Andreopoulos B."/>
            <person name="Baker S."/>
            <person name="Barry K."/>
            <person name="Bills G."/>
            <person name="Bluhm B."/>
            <person name="Cannon C."/>
            <person name="Castanera R."/>
            <person name="Culley D."/>
            <person name="Daum C."/>
            <person name="Ezra D."/>
            <person name="Gonzalez J."/>
            <person name="Henrissat B."/>
            <person name="Kuo A."/>
            <person name="Liang C."/>
            <person name="Lipzen A."/>
            <person name="Lutzoni F."/>
            <person name="Magnuson J."/>
            <person name="Mondo S."/>
            <person name="Nolan M."/>
            <person name="Ohm R."/>
            <person name="Pangilinan J."/>
            <person name="Park H.-J."/>
            <person name="Ramirez L."/>
            <person name="Alfaro M."/>
            <person name="Sun H."/>
            <person name="Tritt A."/>
            <person name="Yoshinaga Y."/>
            <person name="Zwiers L.-H."/>
            <person name="Turgeon B."/>
            <person name="Goodwin S."/>
            <person name="Spatafora J."/>
            <person name="Crous P."/>
            <person name="Grigoriev I."/>
        </authorList>
    </citation>
    <scope>NUCLEOTIDE SEQUENCE</scope>
    <source>
        <strain evidence="4">CBS 207.26</strain>
    </source>
</reference>
<dbReference type="EMBL" id="ML994618">
    <property type="protein sequence ID" value="KAF2190404.1"/>
    <property type="molecule type" value="Genomic_DNA"/>
</dbReference>
<organism evidence="4 5">
    <name type="scientific">Zopfia rhizophila CBS 207.26</name>
    <dbReference type="NCBI Taxonomy" id="1314779"/>
    <lineage>
        <taxon>Eukaryota</taxon>
        <taxon>Fungi</taxon>
        <taxon>Dikarya</taxon>
        <taxon>Ascomycota</taxon>
        <taxon>Pezizomycotina</taxon>
        <taxon>Dothideomycetes</taxon>
        <taxon>Dothideomycetes incertae sedis</taxon>
        <taxon>Zopfiaceae</taxon>
        <taxon>Zopfia</taxon>
    </lineage>
</organism>
<dbReference type="AlphaFoldDB" id="A0A6A6EF96"/>
<keyword evidence="2 4" id="KW-0378">Hydrolase</keyword>
<feature type="non-terminal residue" evidence="4">
    <location>
        <position position="1"/>
    </location>
</feature>
<keyword evidence="5" id="KW-1185">Reference proteome</keyword>
<dbReference type="GO" id="GO:0097176">
    <property type="term" value="P:epoxide metabolic process"/>
    <property type="evidence" value="ECO:0007669"/>
    <property type="project" value="TreeGrafter"/>
</dbReference>
<evidence type="ECO:0000256" key="1">
    <source>
        <dbReference type="ARBA" id="ARBA00010088"/>
    </source>
</evidence>
<evidence type="ECO:0000259" key="3">
    <source>
        <dbReference type="Pfam" id="PF00561"/>
    </source>
</evidence>
<dbReference type="PANTHER" id="PTHR21661:SF35">
    <property type="entry name" value="EPOXIDE HYDROLASE"/>
    <property type="match status" value="1"/>
</dbReference>
<dbReference type="InterPro" id="IPR000073">
    <property type="entry name" value="AB_hydrolase_1"/>
</dbReference>
<dbReference type="Pfam" id="PF00561">
    <property type="entry name" value="Abhydrolase_1"/>
    <property type="match status" value="1"/>
</dbReference>
<dbReference type="InterPro" id="IPR000639">
    <property type="entry name" value="Epox_hydrolase-like"/>
</dbReference>
<gene>
    <name evidence="4" type="ORF">K469DRAFT_524764</name>
</gene>
<proteinExistence type="inferred from homology"/>
<protein>
    <submittedName>
        <fullName evidence="4">Alpha/beta-hydrolase</fullName>
    </submittedName>
</protein>
<comment type="similarity">
    <text evidence="1">Belongs to the peptidase S33 family.</text>
</comment>
<dbReference type="Proteomes" id="UP000800200">
    <property type="component" value="Unassembled WGS sequence"/>
</dbReference>
<evidence type="ECO:0000256" key="2">
    <source>
        <dbReference type="ARBA" id="ARBA00022801"/>
    </source>
</evidence>
<feature type="domain" description="AB hydrolase-1" evidence="3">
    <location>
        <begin position="34"/>
        <end position="98"/>
    </location>
</feature>
<dbReference type="InterPro" id="IPR029058">
    <property type="entry name" value="AB_hydrolase_fold"/>
</dbReference>
<feature type="non-terminal residue" evidence="4">
    <location>
        <position position="115"/>
    </location>
</feature>
<name>A0A6A6EF96_9PEZI</name>
<accession>A0A6A6EF96</accession>
<sequence>EKKFINALLYFKAKVSNLDIYFVYERGSGKYRQLLLLLHGWPHSFCSYTHLVEKLAHLERFDAFTVVVPSLPRHGFSERPTKPIYLREVARIMNWLMTSVLRYETHIAHGGHWGS</sequence>
<dbReference type="GO" id="GO:0004301">
    <property type="term" value="F:epoxide hydrolase activity"/>
    <property type="evidence" value="ECO:0007669"/>
    <property type="project" value="TreeGrafter"/>
</dbReference>
<evidence type="ECO:0000313" key="5">
    <source>
        <dbReference type="Proteomes" id="UP000800200"/>
    </source>
</evidence>